<protein>
    <submittedName>
        <fullName evidence="1">Uncharacterized protein</fullName>
    </submittedName>
</protein>
<organism evidence="1 2">
    <name type="scientific">Dankookia rubra</name>
    <dbReference type="NCBI Taxonomy" id="1442381"/>
    <lineage>
        <taxon>Bacteria</taxon>
        <taxon>Pseudomonadati</taxon>
        <taxon>Pseudomonadota</taxon>
        <taxon>Alphaproteobacteria</taxon>
        <taxon>Acetobacterales</taxon>
        <taxon>Roseomonadaceae</taxon>
        <taxon>Dankookia</taxon>
    </lineage>
</organism>
<keyword evidence="2" id="KW-1185">Reference proteome</keyword>
<sequence>MADPKLEALHAVLTHCEAVVSDSTVTVRKLIDRATRVVSRRALGPNPGQRGFAVQPRRWVIERTFASTSRYRRLAHDHAATPSSPVAYFVLAAATVLLRQLAKAP</sequence>
<comment type="caution">
    <text evidence="1">The sequence shown here is derived from an EMBL/GenBank/DDBJ whole genome shotgun (WGS) entry which is preliminary data.</text>
</comment>
<evidence type="ECO:0000313" key="1">
    <source>
        <dbReference type="EMBL" id="TDH60415.1"/>
    </source>
</evidence>
<proteinExistence type="predicted"/>
<reference evidence="1 2" key="1">
    <citation type="journal article" date="2016" name="J. Microbiol.">
        <title>Dankookia rubra gen. nov., sp. nov., an alphaproteobacterium isolated from sediment of a shallow stream.</title>
        <authorList>
            <person name="Kim W.H."/>
            <person name="Kim D.H."/>
            <person name="Kang K."/>
            <person name="Ahn T.Y."/>
        </authorList>
    </citation>
    <scope>NUCLEOTIDE SEQUENCE [LARGE SCALE GENOMIC DNA]</scope>
    <source>
        <strain evidence="1 2">JCM30602</strain>
    </source>
</reference>
<dbReference type="PANTHER" id="PTHR30007:SF0">
    <property type="entry name" value="TRANSPOSASE"/>
    <property type="match status" value="1"/>
</dbReference>
<dbReference type="AlphaFoldDB" id="A0A4V3A9S9"/>
<dbReference type="OrthoDB" id="7278099at2"/>
<evidence type="ECO:0000313" key="2">
    <source>
        <dbReference type="Proteomes" id="UP000295096"/>
    </source>
</evidence>
<dbReference type="PANTHER" id="PTHR30007">
    <property type="entry name" value="PHP DOMAIN PROTEIN"/>
    <property type="match status" value="1"/>
</dbReference>
<name>A0A4V3A9S9_9PROT</name>
<accession>A0A4V3A9S9</accession>
<gene>
    <name evidence="1" type="ORF">E2C06_22005</name>
</gene>
<dbReference type="Proteomes" id="UP000295096">
    <property type="component" value="Unassembled WGS sequence"/>
</dbReference>
<dbReference type="EMBL" id="SMSJ01000038">
    <property type="protein sequence ID" value="TDH60415.1"/>
    <property type="molecule type" value="Genomic_DNA"/>
</dbReference>